<comment type="caution">
    <text evidence="1">The sequence shown here is derived from an EMBL/GenBank/DDBJ whole genome shotgun (WGS) entry which is preliminary data.</text>
</comment>
<dbReference type="EMBL" id="VSFC01000056">
    <property type="protein sequence ID" value="TYA52650.1"/>
    <property type="molecule type" value="Genomic_DNA"/>
</dbReference>
<sequence>MATKYDAKMSQENNLNLLKQMTYEKQKQDLFIQKSAYLENYNLSLFNKLFEITKELLLTKKSILEEHYN</sequence>
<reference evidence="1 2" key="1">
    <citation type="submission" date="2019-08" db="EMBL/GenBank/DDBJ databases">
        <title>Formosa sediminis sp. nov., isolated from marine sediment.</title>
        <authorList>
            <person name="Cao W.R."/>
        </authorList>
    </citation>
    <scope>NUCLEOTIDE SEQUENCE [LARGE SCALE GENOMIC DNA]</scope>
    <source>
        <strain evidence="1 2">1494</strain>
    </source>
</reference>
<name>A0A5D0G236_9FLAO</name>
<evidence type="ECO:0000313" key="2">
    <source>
        <dbReference type="Proteomes" id="UP000324550"/>
    </source>
</evidence>
<dbReference type="OrthoDB" id="1447607at2"/>
<dbReference type="AlphaFoldDB" id="A0A5D0G236"/>
<proteinExistence type="predicted"/>
<dbReference type="Proteomes" id="UP000324550">
    <property type="component" value="Unassembled WGS sequence"/>
</dbReference>
<evidence type="ECO:0000313" key="1">
    <source>
        <dbReference type="EMBL" id="TYA52650.1"/>
    </source>
</evidence>
<accession>A0A5D0G236</accession>
<protein>
    <submittedName>
        <fullName evidence="1">Uncharacterized protein</fullName>
    </submittedName>
</protein>
<dbReference type="RefSeq" id="WP_148456761.1">
    <property type="nucleotide sequence ID" value="NZ_VSFC01000056.1"/>
</dbReference>
<keyword evidence="2" id="KW-1185">Reference proteome</keyword>
<organism evidence="1 2">
    <name type="scientific">Formosa maritima</name>
    <dbReference type="NCBI Taxonomy" id="2592046"/>
    <lineage>
        <taxon>Bacteria</taxon>
        <taxon>Pseudomonadati</taxon>
        <taxon>Bacteroidota</taxon>
        <taxon>Flavobacteriia</taxon>
        <taxon>Flavobacteriales</taxon>
        <taxon>Flavobacteriaceae</taxon>
        <taxon>Formosa</taxon>
    </lineage>
</organism>
<gene>
    <name evidence="1" type="ORF">FVF61_12040</name>
</gene>